<evidence type="ECO:0000313" key="3">
    <source>
        <dbReference type="EMBL" id="CAG5082969.1"/>
    </source>
</evidence>
<evidence type="ECO:0000256" key="1">
    <source>
        <dbReference type="SAM" id="MobiDB-lite"/>
    </source>
</evidence>
<feature type="region of interest" description="Disordered" evidence="1">
    <location>
        <begin position="166"/>
        <end position="197"/>
    </location>
</feature>
<evidence type="ECO:0000313" key="4">
    <source>
        <dbReference type="Proteomes" id="UP001158576"/>
    </source>
</evidence>
<reference evidence="3 4" key="1">
    <citation type="submission" date="2021-04" db="EMBL/GenBank/DDBJ databases">
        <authorList>
            <person name="Bliznina A."/>
        </authorList>
    </citation>
    <scope>NUCLEOTIDE SEQUENCE [LARGE SCALE GENOMIC DNA]</scope>
</reference>
<feature type="signal peptide" evidence="2">
    <location>
        <begin position="1"/>
        <end position="16"/>
    </location>
</feature>
<gene>
    <name evidence="3" type="ORF">OKIOD_LOCUS1804</name>
</gene>
<proteinExistence type="predicted"/>
<sequence>MSFFTKFVTLASLAAASVPAKVSDLEECVAGGQSNTCHDLSDKWSKTNSWTCRACFNIRVHYNMRSISRQWANNFNARRSSVVIALTSRVSFDKVAAPIDGRAESIIELGYDADGNYLFRLEFQNSFNPGNDEVDFNIEYQEREGSASVAYIWSCDCRDSAAREIEETTTISSTTSPTTTTTPTTTSITTTTTSLSTKSKNEDGIPCSDIYQVFPDSADVSGSWNCENNTDELRRWRCNFVCDDLYNTKATTVCIKNHKMLEEGDDVFVWTDIRRGRFDCNSCSVPAAYEQFTINPLEDGSVPELVCSLNTEKNSHIRTCKLNCPAGMTSKHELKCRNNGGWRMSRGGAKSRVSRTLFCK</sequence>
<name>A0ABN7RPQ6_OIKDI</name>
<dbReference type="Proteomes" id="UP001158576">
    <property type="component" value="Chromosome PAR"/>
</dbReference>
<evidence type="ECO:0000256" key="2">
    <source>
        <dbReference type="SAM" id="SignalP"/>
    </source>
</evidence>
<keyword evidence="4" id="KW-1185">Reference proteome</keyword>
<organism evidence="3 4">
    <name type="scientific">Oikopleura dioica</name>
    <name type="common">Tunicate</name>
    <dbReference type="NCBI Taxonomy" id="34765"/>
    <lineage>
        <taxon>Eukaryota</taxon>
        <taxon>Metazoa</taxon>
        <taxon>Chordata</taxon>
        <taxon>Tunicata</taxon>
        <taxon>Appendicularia</taxon>
        <taxon>Copelata</taxon>
        <taxon>Oikopleuridae</taxon>
        <taxon>Oikopleura</taxon>
    </lineage>
</organism>
<keyword evidence="2" id="KW-0732">Signal</keyword>
<protein>
    <submittedName>
        <fullName evidence="3">Oidioi.mRNA.OKI2018_I69.PAR.g10246.t1.cds</fullName>
    </submittedName>
</protein>
<accession>A0ABN7RPQ6</accession>
<feature type="compositionally biased region" description="Low complexity" evidence="1">
    <location>
        <begin position="168"/>
        <end position="197"/>
    </location>
</feature>
<feature type="chain" id="PRO_5047081464" evidence="2">
    <location>
        <begin position="17"/>
        <end position="360"/>
    </location>
</feature>
<dbReference type="EMBL" id="OU015568">
    <property type="protein sequence ID" value="CAG5082969.1"/>
    <property type="molecule type" value="Genomic_DNA"/>
</dbReference>